<dbReference type="InterPro" id="IPR021955">
    <property type="entry name" value="DUF3572"/>
</dbReference>
<name>A0A1D7U5A3_9HYPH</name>
<dbReference type="OrthoDB" id="7356934at2"/>
<dbReference type="RefSeq" id="WP_069691761.1">
    <property type="nucleotide sequence ID" value="NZ_CP017147.1"/>
</dbReference>
<dbReference type="Pfam" id="PF12096">
    <property type="entry name" value="DUF3572"/>
    <property type="match status" value="1"/>
</dbReference>
<dbReference type="STRING" id="1526658.BHK69_20805"/>
<dbReference type="AlphaFoldDB" id="A0A1D7U5A3"/>
<dbReference type="EMBL" id="CP017147">
    <property type="protein sequence ID" value="AOO82555.1"/>
    <property type="molecule type" value="Genomic_DNA"/>
</dbReference>
<reference evidence="1 2" key="1">
    <citation type="journal article" date="2015" name="Antonie Van Leeuwenhoek">
        <title>Bosea vaviloviae sp. nov., a new species of slow-growing rhizobia isolated from nodules of the relict species Vavilovia formosa (Stev.) Fed.</title>
        <authorList>
            <person name="Safronova V.I."/>
            <person name="Kuznetsova I.G."/>
            <person name="Sazanova A.L."/>
            <person name="Kimeklis A.K."/>
            <person name="Belimov A.A."/>
            <person name="Andronov E.E."/>
            <person name="Pinaev A.G."/>
            <person name="Chizhevskaya E.P."/>
            <person name="Pukhaev A.R."/>
            <person name="Popov K.P."/>
            <person name="Willems A."/>
            <person name="Tikhonovich I.A."/>
        </authorList>
    </citation>
    <scope>NUCLEOTIDE SEQUENCE [LARGE SCALE GENOMIC DNA]</scope>
    <source>
        <strain evidence="1 2">Vaf18</strain>
    </source>
</reference>
<proteinExistence type="predicted"/>
<gene>
    <name evidence="1" type="ORF">BHK69_20805</name>
</gene>
<dbReference type="Proteomes" id="UP000094969">
    <property type="component" value="Chromosome"/>
</dbReference>
<sequence length="96" mass="9963">MARPPSVEDAEHLALRALGFLAADPARLEPFLAQTGLGPSNLRAAAQEPGFLVAVLDHLAGSDSLLLEFAGNLSLNPEIVAQARGRLAGPPMDEAP</sequence>
<evidence type="ECO:0000313" key="1">
    <source>
        <dbReference type="EMBL" id="AOO82555.1"/>
    </source>
</evidence>
<keyword evidence="2" id="KW-1185">Reference proteome</keyword>
<evidence type="ECO:0000313" key="2">
    <source>
        <dbReference type="Proteomes" id="UP000094969"/>
    </source>
</evidence>
<accession>A0A1D7U5A3</accession>
<organism evidence="1 2">
    <name type="scientific">Bosea vaviloviae</name>
    <dbReference type="NCBI Taxonomy" id="1526658"/>
    <lineage>
        <taxon>Bacteria</taxon>
        <taxon>Pseudomonadati</taxon>
        <taxon>Pseudomonadota</taxon>
        <taxon>Alphaproteobacteria</taxon>
        <taxon>Hyphomicrobiales</taxon>
        <taxon>Boseaceae</taxon>
        <taxon>Bosea</taxon>
    </lineage>
</organism>
<evidence type="ECO:0008006" key="3">
    <source>
        <dbReference type="Google" id="ProtNLM"/>
    </source>
</evidence>
<dbReference type="KEGG" id="bvv:BHK69_20805"/>
<protein>
    <recommendedName>
        <fullName evidence="3">DUF3572 domain-containing protein</fullName>
    </recommendedName>
</protein>